<dbReference type="AlphaFoldDB" id="A0A6A6ADP6"/>
<keyword evidence="4 7" id="KW-0472">Membrane</keyword>
<proteinExistence type="inferred from homology"/>
<dbReference type="Proteomes" id="UP000799771">
    <property type="component" value="Unassembled WGS sequence"/>
</dbReference>
<evidence type="ECO:0000256" key="7">
    <source>
        <dbReference type="SAM" id="Phobius"/>
    </source>
</evidence>
<name>A0A6A6ADP6_9PLEO</name>
<protein>
    <recommendedName>
        <fullName evidence="8">Rhodopsin domain-containing protein</fullName>
    </recommendedName>
</protein>
<feature type="transmembrane region" description="Helical" evidence="7">
    <location>
        <begin position="203"/>
        <end position="226"/>
    </location>
</feature>
<feature type="transmembrane region" description="Helical" evidence="7">
    <location>
        <begin position="147"/>
        <end position="171"/>
    </location>
</feature>
<evidence type="ECO:0000256" key="1">
    <source>
        <dbReference type="ARBA" id="ARBA00004141"/>
    </source>
</evidence>
<dbReference type="GeneID" id="54406353"/>
<dbReference type="InterPro" id="IPR052337">
    <property type="entry name" value="SAT4-like"/>
</dbReference>
<accession>A0A6A6ADP6</accession>
<dbReference type="PANTHER" id="PTHR33048">
    <property type="entry name" value="PTH11-LIKE INTEGRAL MEMBRANE PROTEIN (AFU_ORTHOLOGUE AFUA_5G11245)"/>
    <property type="match status" value="1"/>
</dbReference>
<evidence type="ECO:0000259" key="8">
    <source>
        <dbReference type="Pfam" id="PF20684"/>
    </source>
</evidence>
<gene>
    <name evidence="9" type="ORF">P153DRAFT_341421</name>
</gene>
<feature type="domain" description="Rhodopsin" evidence="8">
    <location>
        <begin position="47"/>
        <end position="299"/>
    </location>
</feature>
<organism evidence="9 10">
    <name type="scientific">Dothidotthia symphoricarpi CBS 119687</name>
    <dbReference type="NCBI Taxonomy" id="1392245"/>
    <lineage>
        <taxon>Eukaryota</taxon>
        <taxon>Fungi</taxon>
        <taxon>Dikarya</taxon>
        <taxon>Ascomycota</taxon>
        <taxon>Pezizomycotina</taxon>
        <taxon>Dothideomycetes</taxon>
        <taxon>Pleosporomycetidae</taxon>
        <taxon>Pleosporales</taxon>
        <taxon>Dothidotthiaceae</taxon>
        <taxon>Dothidotthia</taxon>
    </lineage>
</organism>
<feature type="region of interest" description="Disordered" evidence="6">
    <location>
        <begin position="312"/>
        <end position="337"/>
    </location>
</feature>
<reference evidence="9" key="1">
    <citation type="journal article" date="2020" name="Stud. Mycol.">
        <title>101 Dothideomycetes genomes: a test case for predicting lifestyles and emergence of pathogens.</title>
        <authorList>
            <person name="Haridas S."/>
            <person name="Albert R."/>
            <person name="Binder M."/>
            <person name="Bloem J."/>
            <person name="Labutti K."/>
            <person name="Salamov A."/>
            <person name="Andreopoulos B."/>
            <person name="Baker S."/>
            <person name="Barry K."/>
            <person name="Bills G."/>
            <person name="Bluhm B."/>
            <person name="Cannon C."/>
            <person name="Castanera R."/>
            <person name="Culley D."/>
            <person name="Daum C."/>
            <person name="Ezra D."/>
            <person name="Gonzalez J."/>
            <person name="Henrissat B."/>
            <person name="Kuo A."/>
            <person name="Liang C."/>
            <person name="Lipzen A."/>
            <person name="Lutzoni F."/>
            <person name="Magnuson J."/>
            <person name="Mondo S."/>
            <person name="Nolan M."/>
            <person name="Ohm R."/>
            <person name="Pangilinan J."/>
            <person name="Park H.-J."/>
            <person name="Ramirez L."/>
            <person name="Alfaro M."/>
            <person name="Sun H."/>
            <person name="Tritt A."/>
            <person name="Yoshinaga Y."/>
            <person name="Zwiers L.-H."/>
            <person name="Turgeon B."/>
            <person name="Goodwin S."/>
            <person name="Spatafora J."/>
            <person name="Crous P."/>
            <person name="Grigoriev I."/>
        </authorList>
    </citation>
    <scope>NUCLEOTIDE SEQUENCE</scope>
    <source>
        <strain evidence="9">CBS 119687</strain>
    </source>
</reference>
<keyword evidence="2 7" id="KW-0812">Transmembrane</keyword>
<feature type="transmembrane region" description="Helical" evidence="7">
    <location>
        <begin position="112"/>
        <end position="135"/>
    </location>
</feature>
<feature type="transmembrane region" description="Helical" evidence="7">
    <location>
        <begin position="238"/>
        <end position="258"/>
    </location>
</feature>
<dbReference type="OrthoDB" id="5429740at2759"/>
<sequence>MPGGTHPPLEVVQSWPTPNYINPITRPNTVLLLACICGPITVATLLARLWVRIFLQRTPGWDDWLMLIATVRCTFLMTAAELTIADTNPFDRHVWDTEVFRNPEKIVLSRKYVLAILCFFCTTSGLIKVSILLFYRRLSARAVSNNFRWATWLSIGFIVAYTIALTLAPLFGCNPISAFWDQGNPIWVKQGHKFHCFDEGADIFVAGLLSAIQDFITAILPSFLYWNLQISLRQKIPLIGIFALGYGVVALASLRAYYCWRIYYDTYDVSWETWKLFVVTMLELHVGAFCANAPAMKVFFWHFFRHKFPSGSRTTGRLGHKSRDISGSTRSRTDRSNSSVLGKVACLFSKENGSHVKTGYISEPGTGFSVDAHGGVQVQKEVHITHSRPPTIGTSANRNGIRDSIDSTDVICNRNYDGIELSQYISDTNSRASSL</sequence>
<dbReference type="Pfam" id="PF20684">
    <property type="entry name" value="Fung_rhodopsin"/>
    <property type="match status" value="1"/>
</dbReference>
<evidence type="ECO:0000256" key="6">
    <source>
        <dbReference type="SAM" id="MobiDB-lite"/>
    </source>
</evidence>
<evidence type="ECO:0000256" key="4">
    <source>
        <dbReference type="ARBA" id="ARBA00023136"/>
    </source>
</evidence>
<evidence type="ECO:0000256" key="3">
    <source>
        <dbReference type="ARBA" id="ARBA00022989"/>
    </source>
</evidence>
<dbReference type="EMBL" id="ML977507">
    <property type="protein sequence ID" value="KAF2129007.1"/>
    <property type="molecule type" value="Genomic_DNA"/>
</dbReference>
<comment type="similarity">
    <text evidence="5">Belongs to the SAT4 family.</text>
</comment>
<dbReference type="GO" id="GO:0016020">
    <property type="term" value="C:membrane"/>
    <property type="evidence" value="ECO:0007669"/>
    <property type="project" value="UniProtKB-SubCell"/>
</dbReference>
<comment type="subcellular location">
    <subcellularLocation>
        <location evidence="1">Membrane</location>
        <topology evidence="1">Multi-pass membrane protein</topology>
    </subcellularLocation>
</comment>
<feature type="transmembrane region" description="Helical" evidence="7">
    <location>
        <begin position="30"/>
        <end position="51"/>
    </location>
</feature>
<evidence type="ECO:0000256" key="5">
    <source>
        <dbReference type="ARBA" id="ARBA00038359"/>
    </source>
</evidence>
<evidence type="ECO:0000256" key="2">
    <source>
        <dbReference type="ARBA" id="ARBA00022692"/>
    </source>
</evidence>
<dbReference type="RefSeq" id="XP_033523396.1">
    <property type="nucleotide sequence ID" value="XM_033665921.1"/>
</dbReference>
<keyword evidence="3 7" id="KW-1133">Transmembrane helix</keyword>
<evidence type="ECO:0000313" key="9">
    <source>
        <dbReference type="EMBL" id="KAF2129007.1"/>
    </source>
</evidence>
<dbReference type="PANTHER" id="PTHR33048:SF129">
    <property type="entry name" value="INTEGRAL MEMBRANE PROTEIN-RELATED"/>
    <property type="match status" value="1"/>
</dbReference>
<keyword evidence="10" id="KW-1185">Reference proteome</keyword>
<evidence type="ECO:0000313" key="10">
    <source>
        <dbReference type="Proteomes" id="UP000799771"/>
    </source>
</evidence>
<dbReference type="InterPro" id="IPR049326">
    <property type="entry name" value="Rhodopsin_dom_fungi"/>
</dbReference>